<organism evidence="4 5">
    <name type="scientific">Blastocystis sp. subtype 1 (strain ATCC 50177 / NandII)</name>
    <dbReference type="NCBI Taxonomy" id="478820"/>
    <lineage>
        <taxon>Eukaryota</taxon>
        <taxon>Sar</taxon>
        <taxon>Stramenopiles</taxon>
        <taxon>Bigyra</taxon>
        <taxon>Opalozoa</taxon>
        <taxon>Opalinata</taxon>
        <taxon>Blastocystidae</taxon>
        <taxon>Blastocystis</taxon>
    </lineage>
</organism>
<evidence type="ECO:0000259" key="3">
    <source>
        <dbReference type="PROSITE" id="PS50011"/>
    </source>
</evidence>
<comment type="caution">
    <text evidence="4">The sequence shown here is derived from an EMBL/GenBank/DDBJ whole genome shotgun (WGS) entry which is preliminary data.</text>
</comment>
<dbReference type="GO" id="GO:0005524">
    <property type="term" value="F:ATP binding"/>
    <property type="evidence" value="ECO:0007669"/>
    <property type="project" value="UniProtKB-KW"/>
</dbReference>
<dbReference type="STRING" id="478820.A0A196SGZ6"/>
<dbReference type="SMART" id="SM00220">
    <property type="entry name" value="S_TKc"/>
    <property type="match status" value="1"/>
</dbReference>
<dbReference type="InterPro" id="IPR000719">
    <property type="entry name" value="Prot_kinase_dom"/>
</dbReference>
<dbReference type="Pfam" id="PF00069">
    <property type="entry name" value="Pkinase"/>
    <property type="match status" value="2"/>
</dbReference>
<reference evidence="4 5" key="1">
    <citation type="submission" date="2016-05" db="EMBL/GenBank/DDBJ databases">
        <title>Nuclear genome of Blastocystis sp. subtype 1 NandII.</title>
        <authorList>
            <person name="Gentekaki E."/>
            <person name="Curtis B."/>
            <person name="Stairs C."/>
            <person name="Eme L."/>
            <person name="Herman E."/>
            <person name="Klimes V."/>
            <person name="Arias M.C."/>
            <person name="Elias M."/>
            <person name="Hilliou F."/>
            <person name="Klute M."/>
            <person name="Malik S.-B."/>
            <person name="Pightling A."/>
            <person name="Rachubinski R."/>
            <person name="Salas D."/>
            <person name="Schlacht A."/>
            <person name="Suga H."/>
            <person name="Archibald J."/>
            <person name="Ball S.G."/>
            <person name="Clark G."/>
            <person name="Dacks J."/>
            <person name="Van Der Giezen M."/>
            <person name="Tsaousis A."/>
            <person name="Roger A."/>
        </authorList>
    </citation>
    <scope>NUCLEOTIDE SEQUENCE [LARGE SCALE GENOMIC DNA]</scope>
    <source>
        <strain evidence="5">ATCC 50177 / NandII</strain>
    </source>
</reference>
<evidence type="ECO:0000256" key="2">
    <source>
        <dbReference type="ARBA" id="ARBA00022840"/>
    </source>
</evidence>
<dbReference type="PANTHER" id="PTHR45832">
    <property type="entry name" value="SERINE/THREONINE-PROTEIN KINASE SAMKA-RELATED-RELATED"/>
    <property type="match status" value="1"/>
</dbReference>
<dbReference type="PROSITE" id="PS50011">
    <property type="entry name" value="PROTEIN_KINASE_DOM"/>
    <property type="match status" value="2"/>
</dbReference>
<dbReference type="InterPro" id="IPR011009">
    <property type="entry name" value="Kinase-like_dom_sf"/>
</dbReference>
<dbReference type="SUPFAM" id="SSF56112">
    <property type="entry name" value="Protein kinase-like (PK-like)"/>
    <property type="match status" value="2"/>
</dbReference>
<dbReference type="InterPro" id="IPR032675">
    <property type="entry name" value="LRR_dom_sf"/>
</dbReference>
<feature type="domain" description="Protein kinase" evidence="3">
    <location>
        <begin position="1"/>
        <end position="182"/>
    </location>
</feature>
<dbReference type="Gene3D" id="3.80.10.10">
    <property type="entry name" value="Ribonuclease Inhibitor"/>
    <property type="match status" value="1"/>
</dbReference>
<evidence type="ECO:0000256" key="1">
    <source>
        <dbReference type="ARBA" id="ARBA00022741"/>
    </source>
</evidence>
<feature type="domain" description="Protein kinase" evidence="3">
    <location>
        <begin position="195"/>
        <end position="476"/>
    </location>
</feature>
<dbReference type="SUPFAM" id="SSF52058">
    <property type="entry name" value="L domain-like"/>
    <property type="match status" value="1"/>
</dbReference>
<accession>A0A196SGZ6</accession>
<keyword evidence="1" id="KW-0547">Nucleotide-binding</keyword>
<keyword evidence="2" id="KW-0067">ATP-binding</keyword>
<dbReference type="Gene3D" id="1.10.510.10">
    <property type="entry name" value="Transferase(Phosphotransferase) domain 1"/>
    <property type="match status" value="2"/>
</dbReference>
<proteinExistence type="predicted"/>
<keyword evidence="4" id="KW-0418">Kinase</keyword>
<dbReference type="OrthoDB" id="8693905at2759"/>
<protein>
    <submittedName>
        <fullName evidence="4">STE20 family protein kinase</fullName>
    </submittedName>
</protein>
<dbReference type="PROSITE" id="PS00108">
    <property type="entry name" value="PROTEIN_KINASE_ST"/>
    <property type="match status" value="1"/>
</dbReference>
<dbReference type="Proteomes" id="UP000078348">
    <property type="component" value="Unassembled WGS sequence"/>
</dbReference>
<sequence>MQDWIVMEYCKCGSLGDILKRHAKLSEEEIREITSCCVLGLNEIHNHKIIHSDMKPDNIFLTEDGIAKIGDYGLSSQLNHTQSVREYAGTQLYVSPEAYEEKLGMPNDCWSLGMILIELAEGRHPYRDMNSTKLMITVRERDPPSLSREKWSAVFVDFVSKCLVKKANERWTTSQLMEHPFVKGSVERLRNEKSSPVLREMIRRVYGNIEEASSSPSILASIIDLNHDYSECGVIEAREKWQDIEAYGKNHDDHVIIRMVSKGMDPKAMRAQSRRPNDSESSRYVIQCKGEVQKDVVSFILEYSRPISLMDVATTTEMTEYHLAAITSFFLLGLDSLHSNSIRHGSINANALRLTHRGLIKLDVPYSGCYVYDSEIPLDAGAIESPTVSPEECRQWASLESDVWSLGMVVLELALKRNPFAPFKGDELRSSIQCLRLSGLPQTKFSPEAVDFVSKCLVKDANKRWPVSELMKHPFVKDLIESIRKEKRLVLLYELFRLDKNEMITHGIMSTARISSVEDYQSIPPTVEIITVENNACNDGVDTIQLEDFPNLRLLRVKSNSFYRVKTVSIANLPKLETVVVDSNCFAPRSLQYGEYSNLPKNFLALCHCPLLRILIIGEKSFSSYTQCTLSDLPSLQRVKIGRMDTAGTSCFYKASLVLQNLPCLKQLTIGTSCFVDCHEAILENLPKLESLRLGNSTLMFGRKRMNTLVMKDLPSLRELTTNNKQIGSFCNVNCVTLINLDHLSKVTLTRNAFTEVAEKTVENAGTLERRLQ</sequence>
<keyword evidence="5" id="KW-1185">Reference proteome</keyword>
<gene>
    <name evidence="4" type="ORF">AV274_2850</name>
</gene>
<dbReference type="InterPro" id="IPR051931">
    <property type="entry name" value="PAK3-like"/>
</dbReference>
<dbReference type="AlphaFoldDB" id="A0A196SGZ6"/>
<dbReference type="EMBL" id="LXWW01000140">
    <property type="protein sequence ID" value="OAO15432.1"/>
    <property type="molecule type" value="Genomic_DNA"/>
</dbReference>
<evidence type="ECO:0000313" key="4">
    <source>
        <dbReference type="EMBL" id="OAO15432.1"/>
    </source>
</evidence>
<dbReference type="InterPro" id="IPR008271">
    <property type="entry name" value="Ser/Thr_kinase_AS"/>
</dbReference>
<evidence type="ECO:0000313" key="5">
    <source>
        <dbReference type="Proteomes" id="UP000078348"/>
    </source>
</evidence>
<name>A0A196SGZ6_BLAHN</name>
<dbReference type="GO" id="GO:0004672">
    <property type="term" value="F:protein kinase activity"/>
    <property type="evidence" value="ECO:0007669"/>
    <property type="project" value="InterPro"/>
</dbReference>
<keyword evidence="4" id="KW-0808">Transferase</keyword>
<dbReference type="PANTHER" id="PTHR45832:SF18">
    <property type="entry name" value="SERINE_THREONINE-PROTEIN KINASE DST1"/>
    <property type="match status" value="1"/>
</dbReference>